<keyword evidence="3" id="KW-1185">Reference proteome</keyword>
<proteinExistence type="predicted"/>
<accession>A0AAD8NP49</accession>
<dbReference type="PANTHER" id="PTHR46872">
    <property type="entry name" value="DNA BINDING PROTEIN"/>
    <property type="match status" value="1"/>
</dbReference>
<dbReference type="EMBL" id="JAUHHV010000008">
    <property type="protein sequence ID" value="KAK1415997.1"/>
    <property type="molecule type" value="Genomic_DNA"/>
</dbReference>
<reference evidence="2" key="1">
    <citation type="journal article" date="2023" name="bioRxiv">
        <title>Improved chromosome-level genome assembly for marigold (Tagetes erecta).</title>
        <authorList>
            <person name="Jiang F."/>
            <person name="Yuan L."/>
            <person name="Wang S."/>
            <person name="Wang H."/>
            <person name="Xu D."/>
            <person name="Wang A."/>
            <person name="Fan W."/>
        </authorList>
    </citation>
    <scope>NUCLEOTIDE SEQUENCE</scope>
    <source>
        <strain evidence="2">WSJ</strain>
        <tissue evidence="2">Leaf</tissue>
    </source>
</reference>
<protein>
    <recommendedName>
        <fullName evidence="4">Myb-like domain-containing protein</fullName>
    </recommendedName>
</protein>
<evidence type="ECO:0000256" key="1">
    <source>
        <dbReference type="SAM" id="MobiDB-lite"/>
    </source>
</evidence>
<dbReference type="PANTHER" id="PTHR46872:SF11">
    <property type="entry name" value="TRANSCRIPTION FACTOR MYB FAMILY"/>
    <property type="match status" value="1"/>
</dbReference>
<dbReference type="AlphaFoldDB" id="A0AAD8NP49"/>
<organism evidence="2 3">
    <name type="scientific">Tagetes erecta</name>
    <name type="common">African marigold</name>
    <dbReference type="NCBI Taxonomy" id="13708"/>
    <lineage>
        <taxon>Eukaryota</taxon>
        <taxon>Viridiplantae</taxon>
        <taxon>Streptophyta</taxon>
        <taxon>Embryophyta</taxon>
        <taxon>Tracheophyta</taxon>
        <taxon>Spermatophyta</taxon>
        <taxon>Magnoliopsida</taxon>
        <taxon>eudicotyledons</taxon>
        <taxon>Gunneridae</taxon>
        <taxon>Pentapetalae</taxon>
        <taxon>asterids</taxon>
        <taxon>campanulids</taxon>
        <taxon>Asterales</taxon>
        <taxon>Asteraceae</taxon>
        <taxon>Asteroideae</taxon>
        <taxon>Heliantheae alliance</taxon>
        <taxon>Tageteae</taxon>
        <taxon>Tagetes</taxon>
    </lineage>
</organism>
<gene>
    <name evidence="2" type="ORF">QVD17_31785</name>
</gene>
<sequence>MLRFKPVLLRSVFMTSSFSFSSDLVVMGTKRLFDEDLQEFIKHPRHLENGNKPDLFGEEKQSLEPAQNAVIVGEVGEKDIAAQDMVEKVVETSASLPLVTGFSAREEASGPAAGFFPNFISEFYESNLPRKLPVHYDDTYSSLLECTPRKEVPIGSEHQANVPEYDSGSARNYISNNGRENVLMGICVISNQEGETMITQTDCECIDNGSITCVQQHVNEARFNVKQSIGPEKFVNLGFNNMGEEVACNWTEEEQQHFQDIIYSNPVSHGKRFWEVLSIEFPTRTKKELVSYYFNVFIYRRRAVQNRSHLLAIDSDDDEWWGTKKGSFGAIIEDDDLVVVGPFVDNGDHNHDSASEDGDIVTGVKENQVINGSSSSNIRDERVTSENAFEKSVAVYSFMSTSEPVARNSFGSKSEPVERNSFGSKSEPGEGNSFNSKSDSIAGTSFGSKSESVAETSFGSRSEPVAGTNFGSRSELIAGTSFGLKSESLAGNSFVSKSESYLHWDPPYSTMGSTKGVDLLPTCSMIEEIFGSSKTTKNT</sequence>
<comment type="caution">
    <text evidence="2">The sequence shown here is derived from an EMBL/GenBank/DDBJ whole genome shotgun (WGS) entry which is preliminary data.</text>
</comment>
<evidence type="ECO:0008006" key="4">
    <source>
        <dbReference type="Google" id="ProtNLM"/>
    </source>
</evidence>
<evidence type="ECO:0000313" key="2">
    <source>
        <dbReference type="EMBL" id="KAK1415997.1"/>
    </source>
</evidence>
<feature type="compositionally biased region" description="Polar residues" evidence="1">
    <location>
        <begin position="432"/>
        <end position="447"/>
    </location>
</feature>
<dbReference type="InterPro" id="IPR001005">
    <property type="entry name" value="SANT/Myb"/>
</dbReference>
<evidence type="ECO:0000313" key="3">
    <source>
        <dbReference type="Proteomes" id="UP001229421"/>
    </source>
</evidence>
<name>A0AAD8NP49_TARER</name>
<dbReference type="Proteomes" id="UP001229421">
    <property type="component" value="Unassembled WGS sequence"/>
</dbReference>
<feature type="region of interest" description="Disordered" evidence="1">
    <location>
        <begin position="405"/>
        <end position="447"/>
    </location>
</feature>
<dbReference type="CDD" id="cd00167">
    <property type="entry name" value="SANT"/>
    <property type="match status" value="1"/>
</dbReference>